<gene>
    <name evidence="2" type="ORF">C1SCF055_LOCUS34658</name>
</gene>
<evidence type="ECO:0000313" key="3">
    <source>
        <dbReference type="EMBL" id="CAL4796599.1"/>
    </source>
</evidence>
<dbReference type="OrthoDB" id="486199at2759"/>
<comment type="caution">
    <text evidence="2">The sequence shown here is derived from an EMBL/GenBank/DDBJ whole genome shotgun (WGS) entry which is preliminary data.</text>
</comment>
<evidence type="ECO:0000313" key="2">
    <source>
        <dbReference type="EMBL" id="CAI4009287.1"/>
    </source>
</evidence>
<dbReference type="Proteomes" id="UP001152797">
    <property type="component" value="Unassembled WGS sequence"/>
</dbReference>
<evidence type="ECO:0000256" key="1">
    <source>
        <dbReference type="SAM" id="MobiDB-lite"/>
    </source>
</evidence>
<proteinExistence type="predicted"/>
<dbReference type="AlphaFoldDB" id="A0A9P1DH13"/>
<reference evidence="3 4" key="2">
    <citation type="submission" date="2024-05" db="EMBL/GenBank/DDBJ databases">
        <authorList>
            <person name="Chen Y."/>
            <person name="Shah S."/>
            <person name="Dougan E. K."/>
            <person name="Thang M."/>
            <person name="Chan C."/>
        </authorList>
    </citation>
    <scope>NUCLEOTIDE SEQUENCE [LARGE SCALE GENOMIC DNA]</scope>
</reference>
<feature type="compositionally biased region" description="Acidic residues" evidence="1">
    <location>
        <begin position="510"/>
        <end position="522"/>
    </location>
</feature>
<accession>A0A9P1DH13</accession>
<evidence type="ECO:0000313" key="4">
    <source>
        <dbReference type="Proteomes" id="UP001152797"/>
    </source>
</evidence>
<name>A0A9P1DH13_9DINO</name>
<keyword evidence="4" id="KW-1185">Reference proteome</keyword>
<protein>
    <submittedName>
        <fullName evidence="3">Tyr recombinase domain-containing protein</fullName>
    </submittedName>
</protein>
<feature type="non-terminal residue" evidence="2">
    <location>
        <position position="1"/>
    </location>
</feature>
<dbReference type="EMBL" id="CAMXCT010004486">
    <property type="protein sequence ID" value="CAI4009287.1"/>
    <property type="molecule type" value="Genomic_DNA"/>
</dbReference>
<feature type="region of interest" description="Disordered" evidence="1">
    <location>
        <begin position="457"/>
        <end position="477"/>
    </location>
</feature>
<organism evidence="2">
    <name type="scientific">Cladocopium goreaui</name>
    <dbReference type="NCBI Taxonomy" id="2562237"/>
    <lineage>
        <taxon>Eukaryota</taxon>
        <taxon>Sar</taxon>
        <taxon>Alveolata</taxon>
        <taxon>Dinophyceae</taxon>
        <taxon>Suessiales</taxon>
        <taxon>Symbiodiniaceae</taxon>
        <taxon>Cladocopium</taxon>
    </lineage>
</organism>
<feature type="region of interest" description="Disordered" evidence="1">
    <location>
        <begin position="503"/>
        <end position="541"/>
    </location>
</feature>
<reference evidence="2" key="1">
    <citation type="submission" date="2022-10" db="EMBL/GenBank/DDBJ databases">
        <authorList>
            <person name="Chen Y."/>
            <person name="Dougan E. K."/>
            <person name="Chan C."/>
            <person name="Rhodes N."/>
            <person name="Thang M."/>
        </authorList>
    </citation>
    <scope>NUCLEOTIDE SEQUENCE</scope>
</reference>
<dbReference type="EMBL" id="CAMXCT030004486">
    <property type="protein sequence ID" value="CAL4796599.1"/>
    <property type="molecule type" value="Genomic_DNA"/>
</dbReference>
<dbReference type="EMBL" id="CAMXCT020004486">
    <property type="protein sequence ID" value="CAL1162662.1"/>
    <property type="molecule type" value="Genomic_DNA"/>
</dbReference>
<sequence length="541" mass="59823">FAQIFGTADPFGLPVESDYMPMPAFPVFKTPTTMDQASETSAAAASYGIPKFAKHVKALCDTDYKQALDLKWVRALACWLTILESSRFESNVGKYAKLSDQDREGALTYIRDACGVRSPSTVLKRARDLQQFINWCTSKDKQWWPIAEKDLKNKSKFIGKNLVHAIKFFKFVMGGNIELEETLGPMLQGRVMRILATREPTQQARALTVQEVLQLEAMVHTSRCLLDKYLAGCLLFALFSRARWSDLSSMQSFGFDVMEADSGPFGFVEGRTRIHKTSNTAEKKALYLPFVAPIEGVGEKPWALAWRSVLEELDMLRDPEPYGAVCQAPTSEGGFTKRPLTSAEASSMLNDFLGVVDTKEATSSHSFKATTLVWCARYEIDDTSRARLGHHAIKDKSLACYSRDLLSRPLRDLCGMLLNIRRGDCNPDGTRSGYMAGEAPHSPVSVVPSPSLAEEFQEAAPAKEADPSASRAFDPSNPFHEGEHAEACFEVFEAGQVVYSEELLESASSDSEESDCATETNEEVFHKKFDSAINSGGLRAG</sequence>